<evidence type="ECO:0000256" key="3">
    <source>
        <dbReference type="SAM" id="SignalP"/>
    </source>
</evidence>
<dbReference type="Pfam" id="PF24854">
    <property type="entry name" value="DUF7728"/>
    <property type="match status" value="1"/>
</dbReference>
<sequence>MLWKHLAATGLAVTTAQASLVVPDVFLDDFIKALPVVHADSPAQPVQEQTIKLECPGCPVQLRRGEGRWDTKTDIENYLELKFAIDTTTDAADRLLVNEFEIYPDSAPWYSSLSAPQILEFTQAVTSHRHKGRPLPRPLGYGLSIRPVVTEEDGGEEVELIEIDLQVIEVGNSFVQGIPNVKVQLLRTASGKLLIASAEKTASTTAPAETPSGDDVECETTYCRWRSAVMKGLKNMQHHCGGAVQTSSQGADQSGHTHEHMPGQYKKHHTWARLVKNVTWSILLPVIIGLVAGISVSIFGMLVGTVVIFLWRVLVRRQSPWVRRQCRRRGHSCSKASRRETAAAAEEKVALMESQDDDVAHLPPYEENRNTAQP</sequence>
<feature type="domain" description="DUF7728" evidence="4">
    <location>
        <begin position="46"/>
        <end position="203"/>
    </location>
</feature>
<proteinExistence type="predicted"/>
<dbReference type="PANTHER" id="PTHR40622:SF1">
    <property type="match status" value="1"/>
</dbReference>
<feature type="signal peptide" evidence="3">
    <location>
        <begin position="1"/>
        <end position="18"/>
    </location>
</feature>
<feature type="compositionally biased region" description="Basic and acidic residues" evidence="1">
    <location>
        <begin position="337"/>
        <end position="350"/>
    </location>
</feature>
<dbReference type="PANTHER" id="PTHR40622">
    <property type="match status" value="1"/>
</dbReference>
<evidence type="ECO:0000313" key="6">
    <source>
        <dbReference type="Proteomes" id="UP000272025"/>
    </source>
</evidence>
<evidence type="ECO:0000256" key="2">
    <source>
        <dbReference type="SAM" id="Phobius"/>
    </source>
</evidence>
<dbReference type="EMBL" id="ML119066">
    <property type="protein sequence ID" value="ROT34685.1"/>
    <property type="molecule type" value="Genomic_DNA"/>
</dbReference>
<name>A0A3N2PJJ1_SODAK</name>
<accession>A0A3N2PJJ1</accession>
<keyword evidence="3" id="KW-0732">Signal</keyword>
<evidence type="ECO:0000313" key="5">
    <source>
        <dbReference type="EMBL" id="ROT34685.1"/>
    </source>
</evidence>
<dbReference type="Proteomes" id="UP000272025">
    <property type="component" value="Unassembled WGS sequence"/>
</dbReference>
<dbReference type="InterPro" id="IPR056145">
    <property type="entry name" value="DUF7728"/>
</dbReference>
<keyword evidence="2" id="KW-0812">Transmembrane</keyword>
<gene>
    <name evidence="5" type="ORF">SODALDRAFT_82945</name>
</gene>
<keyword evidence="6" id="KW-1185">Reference proteome</keyword>
<keyword evidence="2" id="KW-0472">Membrane</keyword>
<reference evidence="5 6" key="1">
    <citation type="journal article" date="2018" name="Mol. Ecol.">
        <title>The obligate alkalophilic soda-lake fungus Sodiomyces alkalinus has shifted to a protein diet.</title>
        <authorList>
            <person name="Grum-Grzhimaylo A.A."/>
            <person name="Falkoski D.L."/>
            <person name="van den Heuvel J."/>
            <person name="Valero-Jimenez C.A."/>
            <person name="Min B."/>
            <person name="Choi I.G."/>
            <person name="Lipzen A."/>
            <person name="Daum C.G."/>
            <person name="Aanen D.K."/>
            <person name="Tsang A."/>
            <person name="Henrissat B."/>
            <person name="Bilanenko E.N."/>
            <person name="de Vries R.P."/>
            <person name="van Kan J.A.L."/>
            <person name="Grigoriev I.V."/>
            <person name="Debets A.J.M."/>
        </authorList>
    </citation>
    <scope>NUCLEOTIDE SEQUENCE [LARGE SCALE GENOMIC DNA]</scope>
    <source>
        <strain evidence="5 6">F11</strain>
    </source>
</reference>
<evidence type="ECO:0000256" key="1">
    <source>
        <dbReference type="SAM" id="MobiDB-lite"/>
    </source>
</evidence>
<feature type="transmembrane region" description="Helical" evidence="2">
    <location>
        <begin position="282"/>
        <end position="315"/>
    </location>
</feature>
<dbReference type="AlphaFoldDB" id="A0A3N2PJJ1"/>
<evidence type="ECO:0000259" key="4">
    <source>
        <dbReference type="Pfam" id="PF24854"/>
    </source>
</evidence>
<protein>
    <recommendedName>
        <fullName evidence="4">DUF7728 domain-containing protein</fullName>
    </recommendedName>
</protein>
<feature type="compositionally biased region" description="Basic and acidic residues" evidence="1">
    <location>
        <begin position="358"/>
        <end position="374"/>
    </location>
</feature>
<dbReference type="OrthoDB" id="5409353at2759"/>
<feature type="chain" id="PRO_5018011979" description="DUF7728 domain-containing protein" evidence="3">
    <location>
        <begin position="19"/>
        <end position="374"/>
    </location>
</feature>
<feature type="region of interest" description="Disordered" evidence="1">
    <location>
        <begin position="335"/>
        <end position="374"/>
    </location>
</feature>
<dbReference type="GeneID" id="39584202"/>
<dbReference type="RefSeq" id="XP_028462491.1">
    <property type="nucleotide sequence ID" value="XM_028615725.1"/>
</dbReference>
<keyword evidence="2" id="KW-1133">Transmembrane helix</keyword>
<organism evidence="5 6">
    <name type="scientific">Sodiomyces alkalinus (strain CBS 110278 / VKM F-3762 / F11)</name>
    <name type="common">Alkaliphilic filamentous fungus</name>
    <dbReference type="NCBI Taxonomy" id="1314773"/>
    <lineage>
        <taxon>Eukaryota</taxon>
        <taxon>Fungi</taxon>
        <taxon>Dikarya</taxon>
        <taxon>Ascomycota</taxon>
        <taxon>Pezizomycotina</taxon>
        <taxon>Sordariomycetes</taxon>
        <taxon>Hypocreomycetidae</taxon>
        <taxon>Glomerellales</taxon>
        <taxon>Plectosphaerellaceae</taxon>
        <taxon>Sodiomyces</taxon>
    </lineage>
</organism>